<gene>
    <name evidence="22" type="ORF">Agub_g573</name>
</gene>
<dbReference type="PANTHER" id="PTHR10250">
    <property type="entry name" value="MICROSOMAL GLUTATHIONE S-TRANSFERASE"/>
    <property type="match status" value="1"/>
</dbReference>
<evidence type="ECO:0000256" key="20">
    <source>
        <dbReference type="ARBA" id="ARBA00076908"/>
    </source>
</evidence>
<evidence type="ECO:0000256" key="9">
    <source>
        <dbReference type="ARBA" id="ARBA00023136"/>
    </source>
</evidence>
<dbReference type="SUPFAM" id="SSF161084">
    <property type="entry name" value="MAPEG domain-like"/>
    <property type="match status" value="1"/>
</dbReference>
<keyword evidence="2" id="KW-0808">Transferase</keyword>
<dbReference type="Proteomes" id="UP001054857">
    <property type="component" value="Unassembled WGS sequence"/>
</dbReference>
<evidence type="ECO:0000256" key="5">
    <source>
        <dbReference type="ARBA" id="ARBA00022989"/>
    </source>
</evidence>
<evidence type="ECO:0000256" key="21">
    <source>
        <dbReference type="SAM" id="Phobius"/>
    </source>
</evidence>
<keyword evidence="12" id="KW-0449">Lipoprotein</keyword>
<dbReference type="PANTHER" id="PTHR10250:SF26">
    <property type="entry name" value="GLUTATHIONE S-TRANSFERASE 3, MITOCHONDRIAL"/>
    <property type="match status" value="1"/>
</dbReference>
<evidence type="ECO:0000256" key="13">
    <source>
        <dbReference type="ARBA" id="ARBA00037884"/>
    </source>
</evidence>
<name>A0AAD3DE13_9CHLO</name>
<evidence type="ECO:0000313" key="22">
    <source>
        <dbReference type="EMBL" id="GFR40035.1"/>
    </source>
</evidence>
<keyword evidence="3 21" id="KW-0812">Transmembrane</keyword>
<dbReference type="InterPro" id="IPR001129">
    <property type="entry name" value="Membr-assoc_MAPEG"/>
</dbReference>
<comment type="caution">
    <text evidence="22">The sequence shown here is derived from an EMBL/GenBank/DDBJ whole genome shotgun (WGS) entry which is preliminary data.</text>
</comment>
<dbReference type="Gene3D" id="1.20.120.550">
    <property type="entry name" value="Membrane associated eicosanoid/glutathione metabolism-like domain"/>
    <property type="match status" value="1"/>
</dbReference>
<evidence type="ECO:0000256" key="12">
    <source>
        <dbReference type="ARBA" id="ARBA00023288"/>
    </source>
</evidence>
<evidence type="ECO:0000256" key="8">
    <source>
        <dbReference type="ARBA" id="ARBA00023128"/>
    </source>
</evidence>
<evidence type="ECO:0000256" key="7">
    <source>
        <dbReference type="ARBA" id="ARBA00023098"/>
    </source>
</evidence>
<evidence type="ECO:0000256" key="3">
    <source>
        <dbReference type="ARBA" id="ARBA00022692"/>
    </source>
</evidence>
<keyword evidence="5 21" id="KW-1133">Transmembrane helix</keyword>
<dbReference type="FunFam" id="1.20.120.550:FF:000004">
    <property type="entry name" value="Microsomal glutathione S-transferase 3"/>
    <property type="match status" value="1"/>
</dbReference>
<dbReference type="GO" id="GO:0005635">
    <property type="term" value="C:nuclear envelope"/>
    <property type="evidence" value="ECO:0007669"/>
    <property type="project" value="TreeGrafter"/>
</dbReference>
<keyword evidence="11" id="KW-0456">Lyase</keyword>
<evidence type="ECO:0000256" key="4">
    <source>
        <dbReference type="ARBA" id="ARBA00022787"/>
    </source>
</evidence>
<comment type="catalytic activity">
    <reaction evidence="16">
        <text>leukotriene C4 = leukotriene A4 + glutathione</text>
        <dbReference type="Rhea" id="RHEA:17617"/>
        <dbReference type="ChEBI" id="CHEBI:57463"/>
        <dbReference type="ChEBI" id="CHEBI:57925"/>
        <dbReference type="ChEBI" id="CHEBI:57973"/>
        <dbReference type="EC" id="4.4.1.20"/>
    </reaction>
    <physiologicalReaction direction="right-to-left" evidence="16">
        <dbReference type="Rhea" id="RHEA:17619"/>
    </physiologicalReaction>
</comment>
<feature type="non-terminal residue" evidence="22">
    <location>
        <position position="188"/>
    </location>
</feature>
<comment type="subcellular location">
    <subcellularLocation>
        <location evidence="1">Mitochondrion outer membrane</location>
        <topology evidence="1">Multi-pass membrane protein</topology>
    </subcellularLocation>
</comment>
<dbReference type="GO" id="GO:0006629">
    <property type="term" value="P:lipid metabolic process"/>
    <property type="evidence" value="ECO:0007669"/>
    <property type="project" value="UniProtKB-KW"/>
</dbReference>
<evidence type="ECO:0000313" key="23">
    <source>
        <dbReference type="Proteomes" id="UP001054857"/>
    </source>
</evidence>
<dbReference type="Pfam" id="PF01124">
    <property type="entry name" value="MAPEG"/>
    <property type="match status" value="1"/>
</dbReference>
<evidence type="ECO:0000256" key="15">
    <source>
        <dbReference type="ARBA" id="ARBA00039056"/>
    </source>
</evidence>
<dbReference type="GO" id="GO:0005741">
    <property type="term" value="C:mitochondrial outer membrane"/>
    <property type="evidence" value="ECO:0007669"/>
    <property type="project" value="UniProtKB-SubCell"/>
</dbReference>
<evidence type="ECO:0000256" key="6">
    <source>
        <dbReference type="ARBA" id="ARBA00023002"/>
    </source>
</evidence>
<keyword evidence="9 21" id="KW-0472">Membrane</keyword>
<evidence type="ECO:0000256" key="10">
    <source>
        <dbReference type="ARBA" id="ARBA00023139"/>
    </source>
</evidence>
<dbReference type="AlphaFoldDB" id="A0AAD3DE13"/>
<comment type="pathway">
    <text evidence="14">Lipid metabolism; arachidonate metabolism.</text>
</comment>
<sequence length="188" mass="20465">IYSMLALPTHRLGSSYCLSHLGTRRIAPRVRTVVAAHTAMAAVPPEFGYVAGVVAASWFVHHGYMAFKVMQARKKYDVKYPALYATPEDCPNAEYRKAFNCVQRGHQNSLEGQPIFLAMLLTAGLKHPVTAAVAGAVYLAGRVAYMQGYATGDPEKRMRGGFQYAGLFTLVGILVKWGVQTAVAALNK</sequence>
<keyword evidence="6" id="KW-0560">Oxidoreductase</keyword>
<dbReference type="EC" id="4.4.1.20" evidence="15"/>
<evidence type="ECO:0000256" key="17">
    <source>
        <dbReference type="ARBA" id="ARBA00051411"/>
    </source>
</evidence>
<comment type="pathway">
    <text evidence="13">Lipid metabolism; leukotriene C4 biosynthesis.</text>
</comment>
<dbReference type="InterPro" id="IPR023352">
    <property type="entry name" value="MAPEG-like_dom_sf"/>
</dbReference>
<keyword evidence="7" id="KW-0443">Lipid metabolism</keyword>
<evidence type="ECO:0000256" key="19">
    <source>
        <dbReference type="ARBA" id="ARBA00075145"/>
    </source>
</evidence>
<accession>A0AAD3DE13</accession>
<dbReference type="GO" id="GO:0004464">
    <property type="term" value="F:leukotriene-C4 synthase activity"/>
    <property type="evidence" value="ECO:0007669"/>
    <property type="project" value="UniProtKB-EC"/>
</dbReference>
<reference evidence="22 23" key="1">
    <citation type="journal article" date="2021" name="Sci. Rep.">
        <title>Genome sequencing of the multicellular alga Astrephomene provides insights into convergent evolution of germ-soma differentiation.</title>
        <authorList>
            <person name="Yamashita S."/>
            <person name="Yamamoto K."/>
            <person name="Matsuzaki R."/>
            <person name="Suzuki S."/>
            <person name="Yamaguchi H."/>
            <person name="Hirooka S."/>
            <person name="Minakuchi Y."/>
            <person name="Miyagishima S."/>
            <person name="Kawachi M."/>
            <person name="Toyoda A."/>
            <person name="Nozaki H."/>
        </authorList>
    </citation>
    <scope>NUCLEOTIDE SEQUENCE [LARGE SCALE GENOMIC DNA]</scope>
    <source>
        <strain evidence="22 23">NIES-4017</strain>
    </source>
</reference>
<protein>
    <recommendedName>
        <fullName evidence="18">Glutathione S-transferase 3, mitochondrial</fullName>
        <ecNumber evidence="15">4.4.1.20</ecNumber>
    </recommendedName>
    <alternativeName>
        <fullName evidence="19">Glutathione peroxidase MGST3</fullName>
    </alternativeName>
    <alternativeName>
        <fullName evidence="20">LTC4 synthase MGST3</fullName>
    </alternativeName>
</protein>
<evidence type="ECO:0000256" key="14">
    <source>
        <dbReference type="ARBA" id="ARBA00037916"/>
    </source>
</evidence>
<organism evidence="22 23">
    <name type="scientific">Astrephomene gubernaculifera</name>
    <dbReference type="NCBI Taxonomy" id="47775"/>
    <lineage>
        <taxon>Eukaryota</taxon>
        <taxon>Viridiplantae</taxon>
        <taxon>Chlorophyta</taxon>
        <taxon>core chlorophytes</taxon>
        <taxon>Chlorophyceae</taxon>
        <taxon>CS clade</taxon>
        <taxon>Chlamydomonadales</taxon>
        <taxon>Astrephomenaceae</taxon>
        <taxon>Astrephomene</taxon>
    </lineage>
</organism>
<evidence type="ECO:0000256" key="16">
    <source>
        <dbReference type="ARBA" id="ARBA00049298"/>
    </source>
</evidence>
<comment type="catalytic activity">
    <reaction evidence="17">
        <text>15-deoxy-Delta(12,14)-prostaglandin J2 + glutathione = 15-deoxy-Delta(12,14)-prostaglandin J2-S-(R)-glutathione</text>
        <dbReference type="Rhea" id="RHEA:75963"/>
        <dbReference type="ChEBI" id="CHEBI:57925"/>
        <dbReference type="ChEBI" id="CHEBI:85236"/>
        <dbReference type="ChEBI" id="CHEBI:194498"/>
    </reaction>
    <physiologicalReaction direction="left-to-right" evidence="17">
        <dbReference type="Rhea" id="RHEA:75964"/>
    </physiologicalReaction>
</comment>
<keyword evidence="4" id="KW-1000">Mitochondrion outer membrane</keyword>
<evidence type="ECO:0000256" key="18">
    <source>
        <dbReference type="ARBA" id="ARBA00069748"/>
    </source>
</evidence>
<dbReference type="GO" id="GO:0004602">
    <property type="term" value="F:glutathione peroxidase activity"/>
    <property type="evidence" value="ECO:0007669"/>
    <property type="project" value="TreeGrafter"/>
</dbReference>
<dbReference type="GO" id="GO:0005783">
    <property type="term" value="C:endoplasmic reticulum"/>
    <property type="evidence" value="ECO:0007669"/>
    <property type="project" value="TreeGrafter"/>
</dbReference>
<proteinExistence type="predicted"/>
<keyword evidence="23" id="KW-1185">Reference proteome</keyword>
<feature type="transmembrane region" description="Helical" evidence="21">
    <location>
        <begin position="161"/>
        <end position="179"/>
    </location>
</feature>
<evidence type="ECO:0000256" key="2">
    <source>
        <dbReference type="ARBA" id="ARBA00022679"/>
    </source>
</evidence>
<feature type="transmembrane region" description="Helical" evidence="21">
    <location>
        <begin position="47"/>
        <end position="67"/>
    </location>
</feature>
<keyword evidence="10" id="KW-0564">Palmitate</keyword>
<dbReference type="GO" id="GO:0006691">
    <property type="term" value="P:leukotriene metabolic process"/>
    <property type="evidence" value="ECO:0007669"/>
    <property type="project" value="UniProtKB-ARBA"/>
</dbReference>
<evidence type="ECO:0000256" key="1">
    <source>
        <dbReference type="ARBA" id="ARBA00004374"/>
    </source>
</evidence>
<dbReference type="InterPro" id="IPR050997">
    <property type="entry name" value="MAPEG"/>
</dbReference>
<evidence type="ECO:0000256" key="11">
    <source>
        <dbReference type="ARBA" id="ARBA00023239"/>
    </source>
</evidence>
<dbReference type="GO" id="GO:0004364">
    <property type="term" value="F:glutathione transferase activity"/>
    <property type="evidence" value="ECO:0007669"/>
    <property type="project" value="TreeGrafter"/>
</dbReference>
<dbReference type="EMBL" id="BMAR01000001">
    <property type="protein sequence ID" value="GFR40035.1"/>
    <property type="molecule type" value="Genomic_DNA"/>
</dbReference>
<keyword evidence="8" id="KW-0496">Mitochondrion</keyword>